<dbReference type="AlphaFoldDB" id="B6XDQ8"/>
<evidence type="ECO:0000313" key="1">
    <source>
        <dbReference type="EMBL" id="EEB46369.1"/>
    </source>
</evidence>
<dbReference type="Proteomes" id="UP000003729">
    <property type="component" value="Unassembled WGS sequence"/>
</dbReference>
<dbReference type="EMBL" id="ABXW01000042">
    <property type="protein sequence ID" value="EEB46369.1"/>
    <property type="molecule type" value="Genomic_DNA"/>
</dbReference>
<sequence length="63" mass="6747">MAVLTLMGCGNPTPKVTPNNLPSAIAGEEYNTVINISDSYISEKSISFNMIPCNSGLSWIPMI</sequence>
<organism evidence="1 2">
    <name type="scientific">Providencia alcalifaciens DSM 30120</name>
    <dbReference type="NCBI Taxonomy" id="520999"/>
    <lineage>
        <taxon>Bacteria</taxon>
        <taxon>Pseudomonadati</taxon>
        <taxon>Pseudomonadota</taxon>
        <taxon>Gammaproteobacteria</taxon>
        <taxon>Enterobacterales</taxon>
        <taxon>Morganellaceae</taxon>
        <taxon>Providencia</taxon>
    </lineage>
</organism>
<name>B6XDQ8_9GAMM</name>
<comment type="caution">
    <text evidence="1">The sequence shown here is derived from an EMBL/GenBank/DDBJ whole genome shotgun (WGS) entry which is preliminary data.</text>
</comment>
<accession>B6XDQ8</accession>
<reference evidence="1 2" key="2">
    <citation type="submission" date="2008-10" db="EMBL/GenBank/DDBJ databases">
        <authorList>
            <person name="Fulton L."/>
            <person name="Clifton S."/>
            <person name="Fulton B."/>
            <person name="Xu J."/>
            <person name="Minx P."/>
            <person name="Pepin K.H."/>
            <person name="Johnson M."/>
            <person name="Bhonagiri V."/>
            <person name="Nash W.E."/>
            <person name="Mardis E.R."/>
            <person name="Wilson R.K."/>
        </authorList>
    </citation>
    <scope>NUCLEOTIDE SEQUENCE [LARGE SCALE GENOMIC DNA]</scope>
    <source>
        <strain evidence="1 2">DSM 30120</strain>
    </source>
</reference>
<protein>
    <submittedName>
        <fullName evidence="1">Uncharacterized protein</fullName>
    </submittedName>
</protein>
<reference evidence="1 2" key="1">
    <citation type="submission" date="2008-10" db="EMBL/GenBank/DDBJ databases">
        <title>Draft genome sequence of Providencia alcalifaciens (DSM 30120).</title>
        <authorList>
            <person name="Sudarsanam P."/>
            <person name="Ley R."/>
            <person name="Guruge J."/>
            <person name="Turnbaugh P.J."/>
            <person name="Mahowald M."/>
            <person name="Liep D."/>
            <person name="Gordon J."/>
        </authorList>
    </citation>
    <scope>NUCLEOTIDE SEQUENCE [LARGE SCALE GENOMIC DNA]</scope>
    <source>
        <strain evidence="1 2">DSM 30120</strain>
    </source>
</reference>
<gene>
    <name evidence="1" type="ORF">PROVALCAL_01483</name>
</gene>
<proteinExistence type="predicted"/>
<evidence type="ECO:0000313" key="2">
    <source>
        <dbReference type="Proteomes" id="UP000003729"/>
    </source>
</evidence>